<dbReference type="Pfam" id="PF11213">
    <property type="entry name" value="DUF3006"/>
    <property type="match status" value="1"/>
</dbReference>
<evidence type="ECO:0000313" key="2">
    <source>
        <dbReference type="Proteomes" id="UP000019482"/>
    </source>
</evidence>
<dbReference type="InterPro" id="IPR021377">
    <property type="entry name" value="DUF3006"/>
</dbReference>
<protein>
    <submittedName>
        <fullName evidence="1">Uncharacterized protein</fullName>
    </submittedName>
</protein>
<reference evidence="1 2" key="1">
    <citation type="journal article" date="2015" name="Genome Announc.">
        <title>Draft Genome Sequence of Clostridium tyrobutyricum Strain DIVETGP, Isolated from Cow's Milk for Grana Padano Production.</title>
        <authorList>
            <person name="Soggiu A."/>
            <person name="Piras C."/>
            <person name="Gaiarsa S."/>
            <person name="Sassera D."/>
            <person name="Roncada P."/>
            <person name="Bendixen E."/>
            <person name="Brasca M."/>
            <person name="Bonizzi L."/>
        </authorList>
    </citation>
    <scope>NUCLEOTIDE SEQUENCE [LARGE SCALE GENOMIC DNA]</scope>
    <source>
        <strain evidence="1 2">DIVETGP</strain>
    </source>
</reference>
<organism evidence="1 2">
    <name type="scientific">Clostridium tyrobutyricum DIVETGP</name>
    <dbReference type="NCBI Taxonomy" id="1408889"/>
    <lineage>
        <taxon>Bacteria</taxon>
        <taxon>Bacillati</taxon>
        <taxon>Bacillota</taxon>
        <taxon>Clostridia</taxon>
        <taxon>Eubacteriales</taxon>
        <taxon>Clostridiaceae</taxon>
        <taxon>Clostridium</taxon>
    </lineage>
</organism>
<evidence type="ECO:0000313" key="1">
    <source>
        <dbReference type="EMBL" id="CDL90478.1"/>
    </source>
</evidence>
<name>W6N299_CLOTY</name>
<gene>
    <name evidence="1" type="ORF">CTDIVETGP_0548</name>
</gene>
<accession>W6N299</accession>
<sequence>MDTIKVIIDRFEGPYAVCEKEDKSMMDIKRINIPRDAKEGSVLIIEQNGIFIDKEETEKRKNKTKNITKDLWK</sequence>
<keyword evidence="2" id="KW-1185">Reference proteome</keyword>
<dbReference type="OrthoDB" id="164847at2"/>
<dbReference type="AlphaFoldDB" id="W6N299"/>
<dbReference type="RefSeq" id="WP_017753319.1">
    <property type="nucleotide sequence ID" value="NZ_CBXI010000007.1"/>
</dbReference>
<dbReference type="EMBL" id="CBXI010000007">
    <property type="protein sequence ID" value="CDL90478.1"/>
    <property type="molecule type" value="Genomic_DNA"/>
</dbReference>
<proteinExistence type="predicted"/>
<comment type="caution">
    <text evidence="1">The sequence shown here is derived from an EMBL/GenBank/DDBJ whole genome shotgun (WGS) entry which is preliminary data.</text>
</comment>
<dbReference type="Proteomes" id="UP000019482">
    <property type="component" value="Unassembled WGS sequence"/>
</dbReference>
<dbReference type="GeneID" id="29418051"/>